<dbReference type="InterPro" id="IPR047153">
    <property type="entry name" value="TRIM45/56/19-like"/>
</dbReference>
<evidence type="ECO:0000259" key="7">
    <source>
        <dbReference type="PROSITE" id="PS50119"/>
    </source>
</evidence>
<feature type="compositionally biased region" description="Polar residues" evidence="5">
    <location>
        <begin position="126"/>
        <end position="145"/>
    </location>
</feature>
<dbReference type="InterPro" id="IPR013083">
    <property type="entry name" value="Znf_RING/FYVE/PHD"/>
</dbReference>
<comment type="caution">
    <text evidence="8">The sequence shown here is derived from an EMBL/GenBank/DDBJ whole genome shotgun (WGS) entry which is preliminary data.</text>
</comment>
<keyword evidence="1" id="KW-0479">Metal-binding</keyword>
<feature type="compositionally biased region" description="Polar residues" evidence="5">
    <location>
        <begin position="1"/>
        <end position="15"/>
    </location>
</feature>
<dbReference type="AlphaFoldDB" id="A0A8B6ETL0"/>
<dbReference type="InterPro" id="IPR001841">
    <property type="entry name" value="Znf_RING"/>
</dbReference>
<dbReference type="SMART" id="SM00184">
    <property type="entry name" value="RING"/>
    <property type="match status" value="1"/>
</dbReference>
<evidence type="ECO:0000313" key="9">
    <source>
        <dbReference type="Proteomes" id="UP000596742"/>
    </source>
</evidence>
<dbReference type="InterPro" id="IPR011042">
    <property type="entry name" value="6-blade_b-propeller_TolB-like"/>
</dbReference>
<keyword evidence="2 4" id="KW-0863">Zinc-finger</keyword>
<accession>A0A8B6ETL0</accession>
<dbReference type="OrthoDB" id="6058540at2759"/>
<dbReference type="Gene3D" id="2.120.10.30">
    <property type="entry name" value="TolB, C-terminal domain"/>
    <property type="match status" value="1"/>
</dbReference>
<evidence type="ECO:0000313" key="8">
    <source>
        <dbReference type="EMBL" id="VDI38398.1"/>
    </source>
</evidence>
<evidence type="ECO:0000256" key="1">
    <source>
        <dbReference type="ARBA" id="ARBA00022723"/>
    </source>
</evidence>
<evidence type="ECO:0000256" key="4">
    <source>
        <dbReference type="PROSITE-ProRule" id="PRU00024"/>
    </source>
</evidence>
<protein>
    <recommendedName>
        <fullName evidence="10">RING-type domain-containing protein</fullName>
    </recommendedName>
</protein>
<dbReference type="PROSITE" id="PS50119">
    <property type="entry name" value="ZF_BBOX"/>
    <property type="match status" value="1"/>
</dbReference>
<dbReference type="InterPro" id="IPR018957">
    <property type="entry name" value="Znf_C3HC4_RING-type"/>
</dbReference>
<proteinExistence type="predicted"/>
<dbReference type="PANTHER" id="PTHR25462">
    <property type="entry name" value="BONUS, ISOFORM C-RELATED"/>
    <property type="match status" value="1"/>
</dbReference>
<feature type="domain" description="RING-type" evidence="6">
    <location>
        <begin position="189"/>
        <end position="233"/>
    </location>
</feature>
<evidence type="ECO:0008006" key="10">
    <source>
        <dbReference type="Google" id="ProtNLM"/>
    </source>
</evidence>
<dbReference type="PROSITE" id="PS50089">
    <property type="entry name" value="ZF_RING_2"/>
    <property type="match status" value="1"/>
</dbReference>
<reference evidence="8" key="1">
    <citation type="submission" date="2018-11" db="EMBL/GenBank/DDBJ databases">
        <authorList>
            <person name="Alioto T."/>
            <person name="Alioto T."/>
        </authorList>
    </citation>
    <scope>NUCLEOTIDE SEQUENCE</scope>
</reference>
<feature type="domain" description="B box-type" evidence="7">
    <location>
        <begin position="255"/>
        <end position="298"/>
    </location>
</feature>
<feature type="compositionally biased region" description="Basic and acidic residues" evidence="5">
    <location>
        <begin position="113"/>
        <end position="125"/>
    </location>
</feature>
<sequence length="623" mass="69265">MGNSKSTINTENSIASDHDNKLTEENEQCINNDVIICHSTIENEAKTMVDSAKLPVVYNENLHKLNDDLESAGQGEKRASHEKEGEVFKTCSLQEEQQQKYFQTQVLKEKHETSVAEVQDKDQPTDQRTISNIVSQEKTKTNNSGEDNDEQELEQIKQTAQNEILQVTDNEHPISYINNQLFIDVYRQCPICFESAYKCPKLLPCGHTFCLPCLKDHVRNRISDESVICPMCRSNIHIPGDGVNGFQENYFVSAKNVLTCDVCRENMSEWLCSECDKSMCLICRKGHKCKKSASKGPRDLFSLSIVSDSSDTDSDSSSHSVRSNASLPYLFTQPMAPWTQILVTEHASFKLEEDTCCNGVIPVSPTEAWLFITNEELETCSFGLYNSNGNILRNVDIQPSAYGFAVEQTNTILVSFAHETVVRRFAGSEPNIIISPSIFHPVGIAIFPDDSVVITGFEKDNVTDVLLGCVKCFMPAGEEIWNFNTGYDIVPMRVCVLGNDLICLSYSNNHFVDVRLKDGNVVGKYNGNESDDDESFTPVDMCIGSYSNRPVVLVTDSYSDTIHMISYAAEFVGLVLRSPVSGSSGLGEPGAIGCDSDGKLWVGQRDSNAIHIFSVCKYSNVMQ</sequence>
<keyword evidence="3" id="KW-0862">Zinc</keyword>
<evidence type="ECO:0000256" key="3">
    <source>
        <dbReference type="ARBA" id="ARBA00022833"/>
    </source>
</evidence>
<dbReference type="Gene3D" id="3.30.40.10">
    <property type="entry name" value="Zinc/RING finger domain, C3HC4 (zinc finger)"/>
    <property type="match status" value="1"/>
</dbReference>
<keyword evidence="9" id="KW-1185">Reference proteome</keyword>
<dbReference type="PROSITE" id="PS00518">
    <property type="entry name" value="ZF_RING_1"/>
    <property type="match status" value="1"/>
</dbReference>
<evidence type="ECO:0000256" key="5">
    <source>
        <dbReference type="SAM" id="MobiDB-lite"/>
    </source>
</evidence>
<dbReference type="Proteomes" id="UP000596742">
    <property type="component" value="Unassembled WGS sequence"/>
</dbReference>
<dbReference type="Pfam" id="PF00097">
    <property type="entry name" value="zf-C3HC4"/>
    <property type="match status" value="1"/>
</dbReference>
<gene>
    <name evidence="8" type="ORF">MGAL_10B006829</name>
</gene>
<evidence type="ECO:0000256" key="2">
    <source>
        <dbReference type="ARBA" id="ARBA00022771"/>
    </source>
</evidence>
<dbReference type="SUPFAM" id="SSF101898">
    <property type="entry name" value="NHL repeat"/>
    <property type="match status" value="1"/>
</dbReference>
<dbReference type="PANTHER" id="PTHR25462:SF296">
    <property type="entry name" value="MEIOTIC P26, ISOFORM F"/>
    <property type="match status" value="1"/>
</dbReference>
<dbReference type="InterPro" id="IPR017907">
    <property type="entry name" value="Znf_RING_CS"/>
</dbReference>
<dbReference type="GO" id="GO:0008270">
    <property type="term" value="F:zinc ion binding"/>
    <property type="evidence" value="ECO:0007669"/>
    <property type="project" value="UniProtKB-KW"/>
</dbReference>
<dbReference type="InterPro" id="IPR000315">
    <property type="entry name" value="Znf_B-box"/>
</dbReference>
<dbReference type="SUPFAM" id="SSF57850">
    <property type="entry name" value="RING/U-box"/>
    <property type="match status" value="1"/>
</dbReference>
<evidence type="ECO:0000259" key="6">
    <source>
        <dbReference type="PROSITE" id="PS50089"/>
    </source>
</evidence>
<organism evidence="8 9">
    <name type="scientific">Mytilus galloprovincialis</name>
    <name type="common">Mediterranean mussel</name>
    <dbReference type="NCBI Taxonomy" id="29158"/>
    <lineage>
        <taxon>Eukaryota</taxon>
        <taxon>Metazoa</taxon>
        <taxon>Spiralia</taxon>
        <taxon>Lophotrochozoa</taxon>
        <taxon>Mollusca</taxon>
        <taxon>Bivalvia</taxon>
        <taxon>Autobranchia</taxon>
        <taxon>Pteriomorphia</taxon>
        <taxon>Mytilida</taxon>
        <taxon>Mytiloidea</taxon>
        <taxon>Mytilidae</taxon>
        <taxon>Mytilinae</taxon>
        <taxon>Mytilus</taxon>
    </lineage>
</organism>
<dbReference type="EMBL" id="UYJE01005576">
    <property type="protein sequence ID" value="VDI38398.1"/>
    <property type="molecule type" value="Genomic_DNA"/>
</dbReference>
<name>A0A8B6ETL0_MYTGA</name>
<feature type="region of interest" description="Disordered" evidence="5">
    <location>
        <begin position="1"/>
        <end position="20"/>
    </location>
</feature>
<feature type="region of interest" description="Disordered" evidence="5">
    <location>
        <begin position="113"/>
        <end position="151"/>
    </location>
</feature>